<accession>A0A9E5DAU5</accession>
<dbReference type="EMBL" id="JAGSOI010000014">
    <property type="protein sequence ID" value="MCM1986396.1"/>
    <property type="molecule type" value="Genomic_DNA"/>
</dbReference>
<dbReference type="InterPro" id="IPR007197">
    <property type="entry name" value="rSAM"/>
</dbReference>
<evidence type="ECO:0000256" key="2">
    <source>
        <dbReference type="ARBA" id="ARBA00022485"/>
    </source>
</evidence>
<dbReference type="Pfam" id="PF04055">
    <property type="entry name" value="Radical_SAM"/>
    <property type="match status" value="1"/>
</dbReference>
<evidence type="ECO:0000256" key="1">
    <source>
        <dbReference type="ARBA" id="ARBA00001966"/>
    </source>
</evidence>
<evidence type="ECO:0000259" key="7">
    <source>
        <dbReference type="PROSITE" id="PS51918"/>
    </source>
</evidence>
<keyword evidence="3" id="KW-0949">S-adenosyl-L-methionine</keyword>
<keyword evidence="4" id="KW-0479">Metal-binding</keyword>
<dbReference type="AlphaFoldDB" id="A0A9E5DAU5"/>
<proteinExistence type="predicted"/>
<evidence type="ECO:0000313" key="8">
    <source>
        <dbReference type="EMBL" id="MCM1986396.1"/>
    </source>
</evidence>
<protein>
    <submittedName>
        <fullName evidence="8">Radical SAM protein</fullName>
    </submittedName>
</protein>
<gene>
    <name evidence="8" type="ORF">KDK67_05185</name>
</gene>
<dbReference type="InterPro" id="IPR058240">
    <property type="entry name" value="rSAM_sf"/>
</dbReference>
<evidence type="ECO:0000256" key="6">
    <source>
        <dbReference type="ARBA" id="ARBA00023014"/>
    </source>
</evidence>
<dbReference type="PANTHER" id="PTHR30352:SF5">
    <property type="entry name" value="PYRUVATE FORMATE-LYASE 1-ACTIVATING ENZYME"/>
    <property type="match status" value="1"/>
</dbReference>
<dbReference type="RefSeq" id="WP_250867780.1">
    <property type="nucleotide sequence ID" value="NZ_JAGSOI010000014.1"/>
</dbReference>
<dbReference type="PANTHER" id="PTHR30352">
    <property type="entry name" value="PYRUVATE FORMATE-LYASE-ACTIVATING ENZYME"/>
    <property type="match status" value="1"/>
</dbReference>
<evidence type="ECO:0000313" key="9">
    <source>
        <dbReference type="Proteomes" id="UP001056766"/>
    </source>
</evidence>
<reference evidence="8" key="1">
    <citation type="journal article" date="2021" name="mSystems">
        <title>Bacteria and Archaea Synergistically Convert Glycine Betaine to Biogenic Methane in the Formosa Cold Seep of the South China Sea.</title>
        <authorList>
            <person name="Li L."/>
            <person name="Zhang W."/>
            <person name="Zhang S."/>
            <person name="Song L."/>
            <person name="Sun Q."/>
            <person name="Zhang H."/>
            <person name="Xiang H."/>
            <person name="Dong X."/>
        </authorList>
    </citation>
    <scope>NUCLEOTIDE SEQUENCE</scope>
    <source>
        <strain evidence="8">LLY</strain>
    </source>
</reference>
<dbReference type="PROSITE" id="PS51918">
    <property type="entry name" value="RADICAL_SAM"/>
    <property type="match status" value="1"/>
</dbReference>
<dbReference type="GO" id="GO:0046872">
    <property type="term" value="F:metal ion binding"/>
    <property type="evidence" value="ECO:0007669"/>
    <property type="project" value="UniProtKB-KW"/>
</dbReference>
<comment type="caution">
    <text evidence="8">The sequence shown here is derived from an EMBL/GenBank/DDBJ whole genome shotgun (WGS) entry which is preliminary data.</text>
</comment>
<sequence>MRLVDISDSNGMMRVEFFGCNMKCPYCVHIHQPFKEMSVEEVVDLAKNSHSKTVHLGGAEPTLQKELIPLIKALNDAGKEVLLKSNGMKPEVLEGALPYVHVFVLELKAPLDDLKAIMELTGMSEERTNKYVTLLRASLEIARKKWLRIWMRVIPGYVNLVTLPSLFPYMEGASEVLFYQFLSNPDFDLPFQDYDSAVPGWVDMEKIGKKALLVVPRVILMGVNGKVVLEK</sequence>
<evidence type="ECO:0000256" key="3">
    <source>
        <dbReference type="ARBA" id="ARBA00022691"/>
    </source>
</evidence>
<dbReference type="Gene3D" id="3.20.20.70">
    <property type="entry name" value="Aldolase class I"/>
    <property type="match status" value="1"/>
</dbReference>
<dbReference type="InterPro" id="IPR034457">
    <property type="entry name" value="Organic_radical-activating"/>
</dbReference>
<dbReference type="Proteomes" id="UP001056766">
    <property type="component" value="Unassembled WGS sequence"/>
</dbReference>
<dbReference type="GO" id="GO:0003824">
    <property type="term" value="F:catalytic activity"/>
    <property type="evidence" value="ECO:0007669"/>
    <property type="project" value="InterPro"/>
</dbReference>
<dbReference type="GO" id="GO:0051539">
    <property type="term" value="F:4 iron, 4 sulfur cluster binding"/>
    <property type="evidence" value="ECO:0007669"/>
    <property type="project" value="UniProtKB-KW"/>
</dbReference>
<feature type="domain" description="Radical SAM core" evidence="7">
    <location>
        <begin position="1"/>
        <end position="224"/>
    </location>
</feature>
<name>A0A9E5DAU5_9EURY</name>
<keyword evidence="2" id="KW-0004">4Fe-4S</keyword>
<dbReference type="SUPFAM" id="SSF102114">
    <property type="entry name" value="Radical SAM enzymes"/>
    <property type="match status" value="1"/>
</dbReference>
<keyword evidence="5" id="KW-0408">Iron</keyword>
<comment type="cofactor">
    <cofactor evidence="1">
        <name>[4Fe-4S] cluster</name>
        <dbReference type="ChEBI" id="CHEBI:49883"/>
    </cofactor>
</comment>
<dbReference type="CDD" id="cd01335">
    <property type="entry name" value="Radical_SAM"/>
    <property type="match status" value="1"/>
</dbReference>
<organism evidence="8 9">
    <name type="scientific">Methanococcoides seepicolus</name>
    <dbReference type="NCBI Taxonomy" id="2828780"/>
    <lineage>
        <taxon>Archaea</taxon>
        <taxon>Methanobacteriati</taxon>
        <taxon>Methanobacteriota</taxon>
        <taxon>Stenosarchaea group</taxon>
        <taxon>Methanomicrobia</taxon>
        <taxon>Methanosarcinales</taxon>
        <taxon>Methanosarcinaceae</taxon>
        <taxon>Methanococcoides</taxon>
    </lineage>
</organism>
<keyword evidence="9" id="KW-1185">Reference proteome</keyword>
<dbReference type="SFLD" id="SFLDS00029">
    <property type="entry name" value="Radical_SAM"/>
    <property type="match status" value="1"/>
</dbReference>
<evidence type="ECO:0000256" key="5">
    <source>
        <dbReference type="ARBA" id="ARBA00023004"/>
    </source>
</evidence>
<evidence type="ECO:0000256" key="4">
    <source>
        <dbReference type="ARBA" id="ARBA00022723"/>
    </source>
</evidence>
<dbReference type="InterPro" id="IPR013785">
    <property type="entry name" value="Aldolase_TIM"/>
</dbReference>
<keyword evidence="6" id="KW-0411">Iron-sulfur</keyword>
<reference evidence="8" key="2">
    <citation type="submission" date="2021-04" db="EMBL/GenBank/DDBJ databases">
        <authorList>
            <person name="Dong X."/>
        </authorList>
    </citation>
    <scope>NUCLEOTIDE SEQUENCE</scope>
    <source>
        <strain evidence="8">LLY</strain>
    </source>
</reference>